<evidence type="ECO:0000313" key="2">
    <source>
        <dbReference type="Proteomes" id="UP000607653"/>
    </source>
</evidence>
<accession>A0A822ZGH8</accession>
<organism evidence="1 2">
    <name type="scientific">Nelumbo nucifera</name>
    <name type="common">Sacred lotus</name>
    <dbReference type="NCBI Taxonomy" id="4432"/>
    <lineage>
        <taxon>Eukaryota</taxon>
        <taxon>Viridiplantae</taxon>
        <taxon>Streptophyta</taxon>
        <taxon>Embryophyta</taxon>
        <taxon>Tracheophyta</taxon>
        <taxon>Spermatophyta</taxon>
        <taxon>Magnoliopsida</taxon>
        <taxon>Proteales</taxon>
        <taxon>Nelumbonaceae</taxon>
        <taxon>Nelumbo</taxon>
    </lineage>
</organism>
<sequence length="21" mass="2593">MIMLRMGLMADKFRCYKLQED</sequence>
<proteinExistence type="predicted"/>
<name>A0A822ZGH8_NELNU</name>
<protein>
    <submittedName>
        <fullName evidence="1">Uncharacterized protein</fullName>
    </submittedName>
</protein>
<gene>
    <name evidence="1" type="ORF">HUJ06_002217</name>
</gene>
<evidence type="ECO:0000313" key="1">
    <source>
        <dbReference type="EMBL" id="DAD43987.1"/>
    </source>
</evidence>
<keyword evidence="2" id="KW-1185">Reference proteome</keyword>
<dbReference type="Proteomes" id="UP000607653">
    <property type="component" value="Unassembled WGS sequence"/>
</dbReference>
<reference evidence="1 2" key="1">
    <citation type="journal article" date="2020" name="Mol. Biol. Evol.">
        <title>Distinct Expression and Methylation Patterns for Genes with Different Fates following a Single Whole-Genome Duplication in Flowering Plants.</title>
        <authorList>
            <person name="Shi T."/>
            <person name="Rahmani R.S."/>
            <person name="Gugger P.F."/>
            <person name="Wang M."/>
            <person name="Li H."/>
            <person name="Zhang Y."/>
            <person name="Li Z."/>
            <person name="Wang Q."/>
            <person name="Van de Peer Y."/>
            <person name="Marchal K."/>
            <person name="Chen J."/>
        </authorList>
    </citation>
    <scope>NUCLEOTIDE SEQUENCE [LARGE SCALE GENOMIC DNA]</scope>
    <source>
        <tissue evidence="1">Leaf</tissue>
    </source>
</reference>
<comment type="caution">
    <text evidence="1">The sequence shown here is derived from an EMBL/GenBank/DDBJ whole genome shotgun (WGS) entry which is preliminary data.</text>
</comment>
<dbReference type="EMBL" id="DUZY01000006">
    <property type="protein sequence ID" value="DAD43987.1"/>
    <property type="molecule type" value="Genomic_DNA"/>
</dbReference>
<dbReference type="AlphaFoldDB" id="A0A822ZGH8"/>